<dbReference type="SFLD" id="SFLDS00029">
    <property type="entry name" value="Radical_SAM"/>
    <property type="match status" value="1"/>
</dbReference>
<feature type="domain" description="Radical SAM core" evidence="6">
    <location>
        <begin position="59"/>
        <end position="300"/>
    </location>
</feature>
<evidence type="ECO:0000259" key="6">
    <source>
        <dbReference type="PROSITE" id="PS51918"/>
    </source>
</evidence>
<evidence type="ECO:0000313" key="8">
    <source>
        <dbReference type="Proteomes" id="UP000239089"/>
    </source>
</evidence>
<dbReference type="InterPro" id="IPR013785">
    <property type="entry name" value="Aldolase_TIM"/>
</dbReference>
<keyword evidence="3" id="KW-0479">Metal-binding</keyword>
<dbReference type="SFLD" id="SFLDG01082">
    <property type="entry name" value="B12-binding_domain_containing"/>
    <property type="match status" value="1"/>
</dbReference>
<evidence type="ECO:0000256" key="3">
    <source>
        <dbReference type="ARBA" id="ARBA00022723"/>
    </source>
</evidence>
<dbReference type="GO" id="GO:0005737">
    <property type="term" value="C:cytoplasm"/>
    <property type="evidence" value="ECO:0007669"/>
    <property type="project" value="TreeGrafter"/>
</dbReference>
<dbReference type="NCBIfam" id="TIGR04107">
    <property type="entry name" value="rSAM_HutW"/>
    <property type="match status" value="1"/>
</dbReference>
<evidence type="ECO:0000256" key="5">
    <source>
        <dbReference type="ARBA" id="ARBA00023014"/>
    </source>
</evidence>
<dbReference type="InterPro" id="IPR006638">
    <property type="entry name" value="Elp3/MiaA/NifB-like_rSAM"/>
</dbReference>
<dbReference type="Gene3D" id="3.20.20.70">
    <property type="entry name" value="Aldolase class I"/>
    <property type="match status" value="1"/>
</dbReference>
<keyword evidence="8" id="KW-1185">Reference proteome</keyword>
<dbReference type="InterPro" id="IPR007197">
    <property type="entry name" value="rSAM"/>
</dbReference>
<dbReference type="SMART" id="SM00729">
    <property type="entry name" value="Elp3"/>
    <property type="match status" value="1"/>
</dbReference>
<evidence type="ECO:0000256" key="1">
    <source>
        <dbReference type="ARBA" id="ARBA00001966"/>
    </source>
</evidence>
<dbReference type="OrthoDB" id="9808022at2"/>
<proteinExistence type="predicted"/>
<dbReference type="EMBL" id="NHSJ01000020">
    <property type="protein sequence ID" value="PPQ33436.1"/>
    <property type="molecule type" value="Genomic_DNA"/>
</dbReference>
<evidence type="ECO:0000313" key="7">
    <source>
        <dbReference type="EMBL" id="PPQ33436.1"/>
    </source>
</evidence>
<evidence type="ECO:0000256" key="2">
    <source>
        <dbReference type="ARBA" id="ARBA00022691"/>
    </source>
</evidence>
<dbReference type="InterPro" id="IPR034505">
    <property type="entry name" value="Coproporphyrinogen-III_oxidase"/>
</dbReference>
<keyword evidence="4" id="KW-0408">Iron</keyword>
<dbReference type="SFLD" id="SFLDF00311">
    <property type="entry name" value="heme_degradation_proteins_(Hut"/>
    <property type="match status" value="1"/>
</dbReference>
<dbReference type="GO" id="GO:0051539">
    <property type="term" value="F:4 iron, 4 sulfur cluster binding"/>
    <property type="evidence" value="ECO:0007669"/>
    <property type="project" value="TreeGrafter"/>
</dbReference>
<organism evidence="7 8">
    <name type="scientific">Rhodoblastus sphagnicola</name>
    <dbReference type="NCBI Taxonomy" id="333368"/>
    <lineage>
        <taxon>Bacteria</taxon>
        <taxon>Pseudomonadati</taxon>
        <taxon>Pseudomonadota</taxon>
        <taxon>Alphaproteobacteria</taxon>
        <taxon>Hyphomicrobiales</taxon>
        <taxon>Rhodoblastaceae</taxon>
        <taxon>Rhodoblastus</taxon>
    </lineage>
</organism>
<dbReference type="GO" id="GO:0046872">
    <property type="term" value="F:metal ion binding"/>
    <property type="evidence" value="ECO:0007669"/>
    <property type="project" value="UniProtKB-KW"/>
</dbReference>
<dbReference type="InterPro" id="IPR058240">
    <property type="entry name" value="rSAM_sf"/>
</dbReference>
<gene>
    <name evidence="7" type="ORF">CCR94_01790</name>
</gene>
<dbReference type="PANTHER" id="PTHR13932:SF9">
    <property type="entry name" value="COPROPORPHYRINOGEN III OXIDASE"/>
    <property type="match status" value="1"/>
</dbReference>
<dbReference type="CDD" id="cd01335">
    <property type="entry name" value="Radical_SAM"/>
    <property type="match status" value="1"/>
</dbReference>
<dbReference type="Pfam" id="PF04055">
    <property type="entry name" value="Radical_SAM"/>
    <property type="match status" value="1"/>
</dbReference>
<keyword evidence="2" id="KW-0949">S-adenosyl-L-methionine</keyword>
<dbReference type="PROSITE" id="PS51918">
    <property type="entry name" value="RADICAL_SAM"/>
    <property type="match status" value="1"/>
</dbReference>
<sequence>MTDLPMTADDPLAPFFPARTAPALTHAFARRSAMMPWRGLRAVPDEDLCARVARLEATPRAKSATVAYVHAPFCVSRCLFCGFYRNAYDRARTRRYVDLMVADLDRAAALPMVAEGPPLSAVYIGGGTPTALSAPEIARLVGALKTRLPLAADCEITLEGRMFGFDDEKIDAALDAGVNRISLGVQSFDTRVRRRLGRKLDRQQLIAAIGGLVARDRAAIVIDLIYGLPGQTDSVWRSDIETAETLGLDGLDFYALGVHPNGPLAQAIAAGKTLPVPTLADQARAYAAARAFFSEQGWTRLSQAHVARTARERSLYNRLVKTDATCLAFGPGGDGGGFGSSWSMSSDFDVWATAVEAGRSAIARMGDLPAVHEADALIAASLESSELDLGAVEARRPGFLDAAAPLLNAWREVGLVARDGGVLRTTVAGDFWMTTLARGLVTACEHARARRAA</sequence>
<dbReference type="SUPFAM" id="SSF102114">
    <property type="entry name" value="Radical SAM enzymes"/>
    <property type="match status" value="1"/>
</dbReference>
<comment type="cofactor">
    <cofactor evidence="1">
        <name>[4Fe-4S] cluster</name>
        <dbReference type="ChEBI" id="CHEBI:49883"/>
    </cofactor>
</comment>
<dbReference type="AlphaFoldDB" id="A0A2S6NFP2"/>
<reference evidence="7 8" key="1">
    <citation type="journal article" date="2018" name="Arch. Microbiol.">
        <title>New insights into the metabolic potential of the phototrophic purple bacterium Rhodopila globiformis DSM 161(T) from its draft genome sequence and evidence for a vanadium-dependent nitrogenase.</title>
        <authorList>
            <person name="Imhoff J.F."/>
            <person name="Rahn T."/>
            <person name="Kunzel S."/>
            <person name="Neulinger S.C."/>
        </authorList>
    </citation>
    <scope>NUCLEOTIDE SEQUENCE [LARGE SCALE GENOMIC DNA]</scope>
    <source>
        <strain evidence="7 8">DSM 16996</strain>
    </source>
</reference>
<dbReference type="GO" id="GO:0003824">
    <property type="term" value="F:catalytic activity"/>
    <property type="evidence" value="ECO:0007669"/>
    <property type="project" value="InterPro"/>
</dbReference>
<keyword evidence="5" id="KW-0411">Iron-sulfur</keyword>
<dbReference type="InterPro" id="IPR026332">
    <property type="entry name" value="HutW"/>
</dbReference>
<dbReference type="RefSeq" id="WP_104506173.1">
    <property type="nucleotide sequence ID" value="NZ_JACIGC010000043.1"/>
</dbReference>
<evidence type="ECO:0000256" key="4">
    <source>
        <dbReference type="ARBA" id="ARBA00023004"/>
    </source>
</evidence>
<accession>A0A2S6NFP2</accession>
<dbReference type="PANTHER" id="PTHR13932">
    <property type="entry name" value="COPROPORPHYRINIGEN III OXIDASE"/>
    <property type="match status" value="1"/>
</dbReference>
<dbReference type="SFLD" id="SFLDG01065">
    <property type="entry name" value="anaerobic_coproporphyrinogen-I"/>
    <property type="match status" value="1"/>
</dbReference>
<name>A0A2S6NFP2_9HYPH</name>
<dbReference type="Proteomes" id="UP000239089">
    <property type="component" value="Unassembled WGS sequence"/>
</dbReference>
<protein>
    <submittedName>
        <fullName evidence="7">Putative heme utilization radical SAM enzyme HutW</fullName>
    </submittedName>
</protein>
<dbReference type="GO" id="GO:0006779">
    <property type="term" value="P:porphyrin-containing compound biosynthetic process"/>
    <property type="evidence" value="ECO:0007669"/>
    <property type="project" value="TreeGrafter"/>
</dbReference>
<comment type="caution">
    <text evidence="7">The sequence shown here is derived from an EMBL/GenBank/DDBJ whole genome shotgun (WGS) entry which is preliminary data.</text>
</comment>